<evidence type="ECO:0000313" key="1">
    <source>
        <dbReference type="EMBL" id="EGT35348.1"/>
    </source>
</evidence>
<dbReference type="eggNOG" id="ENOG502TJB1">
    <property type="taxonomic scope" value="Eukaryota"/>
</dbReference>
<evidence type="ECO:0000313" key="2">
    <source>
        <dbReference type="Proteomes" id="UP000008068"/>
    </source>
</evidence>
<protein>
    <submittedName>
        <fullName evidence="1">Uncharacterized protein</fullName>
    </submittedName>
</protein>
<reference evidence="2" key="1">
    <citation type="submission" date="2011-07" db="EMBL/GenBank/DDBJ databases">
        <authorList>
            <consortium name="Caenorhabditis brenneri Sequencing and Analysis Consortium"/>
            <person name="Wilson R.K."/>
        </authorList>
    </citation>
    <scope>NUCLEOTIDE SEQUENCE [LARGE SCALE GENOMIC DNA]</scope>
    <source>
        <strain evidence="2">PB2801</strain>
    </source>
</reference>
<dbReference type="Proteomes" id="UP000008068">
    <property type="component" value="Unassembled WGS sequence"/>
</dbReference>
<dbReference type="EMBL" id="GL379921">
    <property type="protein sequence ID" value="EGT35348.1"/>
    <property type="molecule type" value="Genomic_DNA"/>
</dbReference>
<organism evidence="2">
    <name type="scientific">Caenorhabditis brenneri</name>
    <name type="common">Nematode worm</name>
    <dbReference type="NCBI Taxonomy" id="135651"/>
    <lineage>
        <taxon>Eukaryota</taxon>
        <taxon>Metazoa</taxon>
        <taxon>Ecdysozoa</taxon>
        <taxon>Nematoda</taxon>
        <taxon>Chromadorea</taxon>
        <taxon>Rhabditida</taxon>
        <taxon>Rhabditina</taxon>
        <taxon>Rhabditomorpha</taxon>
        <taxon>Rhabditoidea</taxon>
        <taxon>Rhabditidae</taxon>
        <taxon>Peloderinae</taxon>
        <taxon>Caenorhabditis</taxon>
    </lineage>
</organism>
<dbReference type="HOGENOM" id="CLU_2123229_0_0_1"/>
<proteinExistence type="predicted"/>
<keyword evidence="2" id="KW-1185">Reference proteome</keyword>
<sequence>MSSRIRRRGALLRRRSTTKMCDVSVARLIDKEGKDQQIALKLLLFITDNHILLFRFNRLLTEKQRIVKMLKFLTSSIVECHIDQDARFDESKILRSRQKMDGCEAEEYDFDSRI</sequence>
<dbReference type="AlphaFoldDB" id="G0NPV2"/>
<accession>G0NPV2</accession>
<gene>
    <name evidence="1" type="ORF">CAEBREN_01044</name>
</gene>
<name>G0NPV2_CAEBE</name>
<dbReference type="InParanoid" id="G0NPV2"/>